<organism evidence="2 3">
    <name type="scientific">Halalkalibacter suaedae</name>
    <dbReference type="NCBI Taxonomy" id="2822140"/>
    <lineage>
        <taxon>Bacteria</taxon>
        <taxon>Bacillati</taxon>
        <taxon>Bacillota</taxon>
        <taxon>Bacilli</taxon>
        <taxon>Bacillales</taxon>
        <taxon>Bacillaceae</taxon>
        <taxon>Halalkalibacter</taxon>
    </lineage>
</organism>
<sequence>MLSAEKTKKLNKQEKIQMDKLIKEYDESAEATRTRRLNGPKEDVVKRYHQATKNLAEFLSKHNLTR</sequence>
<evidence type="ECO:0000313" key="3">
    <source>
        <dbReference type="Proteomes" id="UP000678228"/>
    </source>
</evidence>
<reference evidence="2" key="1">
    <citation type="submission" date="2021-03" db="EMBL/GenBank/DDBJ databases">
        <title>Bacillus suaedae sp. nov., isolated from Suaeda aralocaspica.</title>
        <authorList>
            <person name="Lei R.F.R."/>
        </authorList>
    </citation>
    <scope>NUCLEOTIDE SEQUENCE</scope>
    <source>
        <strain evidence="2">YZJH907-2</strain>
    </source>
</reference>
<gene>
    <name evidence="2" type="ORF">J7W16_21370</name>
</gene>
<evidence type="ECO:0000256" key="1">
    <source>
        <dbReference type="SAM" id="Coils"/>
    </source>
</evidence>
<keyword evidence="1" id="KW-0175">Coiled coil</keyword>
<dbReference type="EMBL" id="JAGKSQ010000019">
    <property type="protein sequence ID" value="MBP3953618.1"/>
    <property type="molecule type" value="Genomic_DNA"/>
</dbReference>
<dbReference type="RefSeq" id="WP_210599473.1">
    <property type="nucleotide sequence ID" value="NZ_JAGKSQ010000019.1"/>
</dbReference>
<protein>
    <submittedName>
        <fullName evidence="2">Uncharacterized protein</fullName>
    </submittedName>
</protein>
<proteinExistence type="predicted"/>
<evidence type="ECO:0000313" key="2">
    <source>
        <dbReference type="EMBL" id="MBP3953618.1"/>
    </source>
</evidence>
<dbReference type="Proteomes" id="UP000678228">
    <property type="component" value="Unassembled WGS sequence"/>
</dbReference>
<comment type="caution">
    <text evidence="2">The sequence shown here is derived from an EMBL/GenBank/DDBJ whole genome shotgun (WGS) entry which is preliminary data.</text>
</comment>
<keyword evidence="3" id="KW-1185">Reference proteome</keyword>
<name>A0A940WXL9_9BACI</name>
<feature type="coiled-coil region" evidence="1">
    <location>
        <begin position="4"/>
        <end position="31"/>
    </location>
</feature>
<accession>A0A940WXL9</accession>
<dbReference type="AlphaFoldDB" id="A0A940WXL9"/>